<dbReference type="AlphaFoldDB" id="A0A5J5DYW7"/>
<gene>
    <name evidence="2" type="ORF">EM848_00850</name>
    <name evidence="1" type="ORF">EMO90_03555</name>
</gene>
<evidence type="ECO:0000313" key="1">
    <source>
        <dbReference type="EMBL" id="KAA8821709.1"/>
    </source>
</evidence>
<dbReference type="Proteomes" id="UP000345527">
    <property type="component" value="Unassembled WGS sequence"/>
</dbReference>
<organism evidence="2 3">
    <name type="scientific">Bifidobacterium vespertilionis</name>
    <dbReference type="NCBI Taxonomy" id="2562524"/>
    <lineage>
        <taxon>Bacteria</taxon>
        <taxon>Bacillati</taxon>
        <taxon>Actinomycetota</taxon>
        <taxon>Actinomycetes</taxon>
        <taxon>Bifidobacteriales</taxon>
        <taxon>Bifidobacteriaceae</taxon>
        <taxon>Bifidobacterium</taxon>
    </lineage>
</organism>
<dbReference type="Proteomes" id="UP000374630">
    <property type="component" value="Unassembled WGS sequence"/>
</dbReference>
<name>A0A5J5DYW7_9BIFI</name>
<evidence type="ECO:0000313" key="2">
    <source>
        <dbReference type="EMBL" id="KAA8824789.1"/>
    </source>
</evidence>
<reference evidence="3 4" key="1">
    <citation type="journal article" date="2019" name="Syst. Appl. Microbiol.">
        <title>Characterization of Bifidobacterium species in feaces of the Egyptian fruit bat: Description of B. vespertilionis sp. nov. and B. rousetti sp. nov.</title>
        <authorList>
            <person name="Modesto M."/>
            <person name="Satti M."/>
            <person name="Watanabe K."/>
            <person name="Puglisi E."/>
            <person name="Morelli L."/>
            <person name="Huang C.-H."/>
            <person name="Liou J.-S."/>
            <person name="Miyashita M."/>
            <person name="Tamura T."/>
            <person name="Saito S."/>
            <person name="Mori K."/>
            <person name="Huang L."/>
            <person name="Sciavilla P."/>
            <person name="Sandri C."/>
            <person name="Spiezio C."/>
            <person name="Vitali F."/>
            <person name="Cavalieri D."/>
            <person name="Perpetuini G."/>
            <person name="Tofalo R."/>
            <person name="Bonetti A."/>
            <person name="Arita M."/>
            <person name="Mattarelli P."/>
        </authorList>
    </citation>
    <scope>NUCLEOTIDE SEQUENCE [LARGE SCALE GENOMIC DNA]</scope>
    <source>
        <strain evidence="1 4">RST16</strain>
        <strain evidence="2 3">RST8</strain>
    </source>
</reference>
<protein>
    <recommendedName>
        <fullName evidence="5">DUF4192 family protein</fullName>
    </recommendedName>
</protein>
<sequence>MAINTHPATGITPTALWNAVNTDADIAMFITEMEHRFAWRDAVIVLALDPALCADDFGMLAEHAHDPYSRSIMDRVLAGAFRGHAIIDADRARRIARRLAEAGHTKRAVNPLAAAAYLDWAVGMEDEAIALAGEALGINPRHTLSMIVLSAIDHGIHTDPATRN</sequence>
<comment type="caution">
    <text evidence="2">The sequence shown here is derived from an EMBL/GenBank/DDBJ whole genome shotgun (WGS) entry which is preliminary data.</text>
</comment>
<proteinExistence type="predicted"/>
<evidence type="ECO:0000313" key="3">
    <source>
        <dbReference type="Proteomes" id="UP000345527"/>
    </source>
</evidence>
<evidence type="ECO:0000313" key="4">
    <source>
        <dbReference type="Proteomes" id="UP000374630"/>
    </source>
</evidence>
<dbReference type="EMBL" id="RZNZ01000003">
    <property type="protein sequence ID" value="KAA8821709.1"/>
    <property type="molecule type" value="Genomic_DNA"/>
</dbReference>
<keyword evidence="4" id="KW-1185">Reference proteome</keyword>
<dbReference type="RefSeq" id="WP_150353111.1">
    <property type="nucleotide sequence ID" value="NZ_RZNZ01000003.1"/>
</dbReference>
<accession>A0A5J5DYW7</accession>
<dbReference type="EMBL" id="RZOA01000001">
    <property type="protein sequence ID" value="KAA8824789.1"/>
    <property type="molecule type" value="Genomic_DNA"/>
</dbReference>
<evidence type="ECO:0008006" key="5">
    <source>
        <dbReference type="Google" id="ProtNLM"/>
    </source>
</evidence>